<comment type="caution">
    <text evidence="2">The sequence shown here is derived from an EMBL/GenBank/DDBJ whole genome shotgun (WGS) entry which is preliminary data.</text>
</comment>
<dbReference type="InterPro" id="IPR006631">
    <property type="entry name" value="DM4_12"/>
</dbReference>
<dbReference type="PANTHER" id="PTHR21398">
    <property type="entry name" value="AGAP007094-PA"/>
    <property type="match status" value="1"/>
</dbReference>
<feature type="signal peptide" evidence="1">
    <location>
        <begin position="1"/>
        <end position="22"/>
    </location>
</feature>
<dbReference type="Pfam" id="PF07841">
    <property type="entry name" value="DM4_12"/>
    <property type="match status" value="1"/>
</dbReference>
<feature type="non-terminal residue" evidence="2">
    <location>
        <position position="1"/>
    </location>
</feature>
<dbReference type="SMART" id="SM00718">
    <property type="entry name" value="DM4_12"/>
    <property type="match status" value="1"/>
</dbReference>
<organism evidence="2 3">
    <name type="scientific">Meganyctiphanes norvegica</name>
    <name type="common">Northern krill</name>
    <name type="synonym">Thysanopoda norvegica</name>
    <dbReference type="NCBI Taxonomy" id="48144"/>
    <lineage>
        <taxon>Eukaryota</taxon>
        <taxon>Metazoa</taxon>
        <taxon>Ecdysozoa</taxon>
        <taxon>Arthropoda</taxon>
        <taxon>Crustacea</taxon>
        <taxon>Multicrustacea</taxon>
        <taxon>Malacostraca</taxon>
        <taxon>Eumalacostraca</taxon>
        <taxon>Eucarida</taxon>
        <taxon>Euphausiacea</taxon>
        <taxon>Euphausiidae</taxon>
        <taxon>Meganyctiphanes</taxon>
    </lineage>
</organism>
<dbReference type="PANTHER" id="PTHR21398:SF6">
    <property type="entry name" value="AGAP007094-PA"/>
    <property type="match status" value="1"/>
</dbReference>
<proteinExistence type="predicted"/>
<name>A0AAV2R5H1_MEGNR</name>
<dbReference type="AlphaFoldDB" id="A0AAV2R5H1"/>
<evidence type="ECO:0000256" key="1">
    <source>
        <dbReference type="SAM" id="SignalP"/>
    </source>
</evidence>
<accession>A0AAV2R5H1</accession>
<sequence>KMVKILMILASLAALLPATVYGSIMESLVEGLASNWGRNLDTNFAAAAANQSLVARSFNSRSLIAFPPDSALEFYFKLVVPHWTYGNAKAKGDYRFEISIDLPEPETRKKRSLAKERNTMYNIIADFMNKSGMDGNSCVLRAICEVAEAPLAEFGIYGEFLNLIFSPGFRAEKQFETHLEAEDYGRTQGNCWAAFPQCPMSMRDHLHDFFLNNADVSEGDCNSKTGGTKLSSVEDVSHVHDNSV</sequence>
<gene>
    <name evidence="2" type="ORF">MNOR_LOCUS20972</name>
</gene>
<evidence type="ECO:0000313" key="3">
    <source>
        <dbReference type="Proteomes" id="UP001497623"/>
    </source>
</evidence>
<reference evidence="2 3" key="1">
    <citation type="submission" date="2024-05" db="EMBL/GenBank/DDBJ databases">
        <authorList>
            <person name="Wallberg A."/>
        </authorList>
    </citation>
    <scope>NUCLEOTIDE SEQUENCE [LARGE SCALE GENOMIC DNA]</scope>
</reference>
<keyword evidence="1" id="KW-0732">Signal</keyword>
<dbReference type="EMBL" id="CAXKWB010016530">
    <property type="protein sequence ID" value="CAL4116422.1"/>
    <property type="molecule type" value="Genomic_DNA"/>
</dbReference>
<keyword evidence="3" id="KW-1185">Reference proteome</keyword>
<feature type="chain" id="PRO_5043707769" evidence="1">
    <location>
        <begin position="23"/>
        <end position="244"/>
    </location>
</feature>
<dbReference type="Proteomes" id="UP001497623">
    <property type="component" value="Unassembled WGS sequence"/>
</dbReference>
<protein>
    <submittedName>
        <fullName evidence="2">Uncharacterized protein</fullName>
    </submittedName>
</protein>
<evidence type="ECO:0000313" key="2">
    <source>
        <dbReference type="EMBL" id="CAL4116422.1"/>
    </source>
</evidence>